<dbReference type="Pfam" id="PF00640">
    <property type="entry name" value="PID"/>
    <property type="match status" value="1"/>
</dbReference>
<evidence type="ECO:0000313" key="4">
    <source>
        <dbReference type="Proteomes" id="UP001159428"/>
    </source>
</evidence>
<accession>A0AAU9XGV9</accession>
<feature type="domain" description="PID" evidence="2">
    <location>
        <begin position="32"/>
        <end position="150"/>
    </location>
</feature>
<dbReference type="EMBL" id="CALNXJ010000041">
    <property type="protein sequence ID" value="CAH3146460.1"/>
    <property type="molecule type" value="Genomic_DNA"/>
</dbReference>
<dbReference type="SUPFAM" id="SSF50729">
    <property type="entry name" value="PH domain-like"/>
    <property type="match status" value="1"/>
</dbReference>
<dbReference type="PANTHER" id="PTHR11232">
    <property type="entry name" value="PHOSPHOTYROSINE INTERACTION DOMAIN-CONTAINING FAMILY MEMBER"/>
    <property type="match status" value="1"/>
</dbReference>
<protein>
    <recommendedName>
        <fullName evidence="2">PID domain-containing protein</fullName>
    </recommendedName>
</protein>
<evidence type="ECO:0000256" key="1">
    <source>
        <dbReference type="SAM" id="MobiDB-lite"/>
    </source>
</evidence>
<dbReference type="InterPro" id="IPR006020">
    <property type="entry name" value="PTB/PI_dom"/>
</dbReference>
<feature type="region of interest" description="Disordered" evidence="1">
    <location>
        <begin position="182"/>
        <end position="219"/>
    </location>
</feature>
<sequence length="259" mass="29237">MTVLPASICFPLDAAMIKGKSGKADLTPSTRFQVKYLGCGKTEEPGVAGIEKAVRKIQEQVKDDDKSCPKMYLEVETNGVKFTEVKTKSTMNESKFISLDNISYCTLNRLDATIFAFNHHKGPSVIECHALACDSEERAKAIGLALYAAFREGHFQKLRRDRRKSFEQKRFERRTSFHNYDCKTSSNTTDGKSSLNVAKDSPNEDNSTNDVGHFEPRRGNLEVDIHSNYEEQDLELDKIIEDLLSTVELERAKIEQDSV</sequence>
<dbReference type="InterPro" id="IPR011993">
    <property type="entry name" value="PH-like_dom_sf"/>
</dbReference>
<gene>
    <name evidence="3" type="ORF">PMEA_00023001</name>
</gene>
<reference evidence="3 4" key="1">
    <citation type="submission" date="2022-05" db="EMBL/GenBank/DDBJ databases">
        <authorList>
            <consortium name="Genoscope - CEA"/>
            <person name="William W."/>
        </authorList>
    </citation>
    <scope>NUCLEOTIDE SEQUENCE [LARGE SCALE GENOMIC DNA]</scope>
</reference>
<dbReference type="InterPro" id="IPR051133">
    <property type="entry name" value="Adapter_Engulfment-Domain"/>
</dbReference>
<dbReference type="SMART" id="SM00462">
    <property type="entry name" value="PTB"/>
    <property type="match status" value="1"/>
</dbReference>
<dbReference type="Proteomes" id="UP001159428">
    <property type="component" value="Unassembled WGS sequence"/>
</dbReference>
<dbReference type="PROSITE" id="PS01179">
    <property type="entry name" value="PID"/>
    <property type="match status" value="1"/>
</dbReference>
<proteinExistence type="predicted"/>
<organism evidence="3 4">
    <name type="scientific">Pocillopora meandrina</name>
    <dbReference type="NCBI Taxonomy" id="46732"/>
    <lineage>
        <taxon>Eukaryota</taxon>
        <taxon>Metazoa</taxon>
        <taxon>Cnidaria</taxon>
        <taxon>Anthozoa</taxon>
        <taxon>Hexacorallia</taxon>
        <taxon>Scleractinia</taxon>
        <taxon>Astrocoeniina</taxon>
        <taxon>Pocilloporidae</taxon>
        <taxon>Pocillopora</taxon>
    </lineage>
</organism>
<name>A0AAU9XGV9_9CNID</name>
<comment type="caution">
    <text evidence="3">The sequence shown here is derived from an EMBL/GenBank/DDBJ whole genome shotgun (WGS) entry which is preliminary data.</text>
</comment>
<evidence type="ECO:0000313" key="3">
    <source>
        <dbReference type="EMBL" id="CAH3146460.1"/>
    </source>
</evidence>
<dbReference type="CDD" id="cd00934">
    <property type="entry name" value="PTB"/>
    <property type="match status" value="1"/>
</dbReference>
<dbReference type="AlphaFoldDB" id="A0AAU9XGV9"/>
<evidence type="ECO:0000259" key="2">
    <source>
        <dbReference type="PROSITE" id="PS01179"/>
    </source>
</evidence>
<keyword evidence="4" id="KW-1185">Reference proteome</keyword>
<feature type="compositionally biased region" description="Polar residues" evidence="1">
    <location>
        <begin position="182"/>
        <end position="196"/>
    </location>
</feature>
<dbReference type="PANTHER" id="PTHR11232:SF74">
    <property type="entry name" value="PTB DOMAIN-CONTAINING ADAPTER PROTEIN CED-6-LIKE PROTEIN"/>
    <property type="match status" value="1"/>
</dbReference>
<dbReference type="Gene3D" id="2.30.29.30">
    <property type="entry name" value="Pleckstrin-homology domain (PH domain)/Phosphotyrosine-binding domain (PTB)"/>
    <property type="match status" value="1"/>
</dbReference>